<dbReference type="GO" id="GO:0020037">
    <property type="term" value="F:heme binding"/>
    <property type="evidence" value="ECO:0007669"/>
    <property type="project" value="UniProtKB-UniRule"/>
</dbReference>
<dbReference type="OrthoDB" id="5985073at2759"/>
<dbReference type="PROSITE" id="PS50873">
    <property type="entry name" value="PEROXIDASE_4"/>
    <property type="match status" value="1"/>
</dbReference>
<keyword evidence="7" id="KW-0408">Iron</keyword>
<dbReference type="InterPro" id="IPR010255">
    <property type="entry name" value="Haem_peroxidase_sf"/>
</dbReference>
<evidence type="ECO:0000259" key="9">
    <source>
        <dbReference type="PROSITE" id="PS50873"/>
    </source>
</evidence>
<dbReference type="Pfam" id="PF00141">
    <property type="entry name" value="peroxidase"/>
    <property type="match status" value="1"/>
</dbReference>
<dbReference type="AlphaFoldDB" id="A0A9P6CY91"/>
<dbReference type="GO" id="GO:0004601">
    <property type="term" value="F:peroxidase activity"/>
    <property type="evidence" value="ECO:0007669"/>
    <property type="project" value="UniProtKB-KW"/>
</dbReference>
<keyword evidence="11" id="KW-1185">Reference proteome</keyword>
<accession>A0A9P6CY91</accession>
<evidence type="ECO:0000256" key="1">
    <source>
        <dbReference type="ARBA" id="ARBA00003917"/>
    </source>
</evidence>
<dbReference type="GO" id="GO:0042744">
    <property type="term" value="P:hydrogen peroxide catabolic process"/>
    <property type="evidence" value="ECO:0007669"/>
    <property type="project" value="TreeGrafter"/>
</dbReference>
<dbReference type="Gene3D" id="1.10.520.10">
    <property type="match status" value="1"/>
</dbReference>
<keyword evidence="4" id="KW-0349">Heme</keyword>
<dbReference type="SUPFAM" id="SSF48113">
    <property type="entry name" value="Heme-dependent peroxidases"/>
    <property type="match status" value="1"/>
</dbReference>
<evidence type="ECO:0000256" key="4">
    <source>
        <dbReference type="ARBA" id="ARBA00022617"/>
    </source>
</evidence>
<feature type="chain" id="PRO_5040544346" description="Peroxidase" evidence="8">
    <location>
        <begin position="24"/>
        <end position="475"/>
    </location>
</feature>
<dbReference type="PRINTS" id="PR00458">
    <property type="entry name" value="PEROXIDASE"/>
</dbReference>
<keyword evidence="8" id="KW-0732">Signal</keyword>
<proteinExistence type="inferred from homology"/>
<protein>
    <recommendedName>
        <fullName evidence="8">Peroxidase</fullName>
        <ecNumber evidence="8">1.11.1.-</ecNumber>
    </recommendedName>
</protein>
<organism evidence="10 11">
    <name type="scientific">Pholiota conissans</name>
    <dbReference type="NCBI Taxonomy" id="109636"/>
    <lineage>
        <taxon>Eukaryota</taxon>
        <taxon>Fungi</taxon>
        <taxon>Dikarya</taxon>
        <taxon>Basidiomycota</taxon>
        <taxon>Agaricomycotina</taxon>
        <taxon>Agaricomycetes</taxon>
        <taxon>Agaricomycetidae</taxon>
        <taxon>Agaricales</taxon>
        <taxon>Agaricineae</taxon>
        <taxon>Strophariaceae</taxon>
        <taxon>Pholiota</taxon>
    </lineage>
</organism>
<comment type="similarity">
    <text evidence="2">Belongs to the peroxidase family. Cytochrome c peroxidase subfamily.</text>
</comment>
<dbReference type="Proteomes" id="UP000807469">
    <property type="component" value="Unassembled WGS sequence"/>
</dbReference>
<name>A0A9P6CY91_9AGAR</name>
<evidence type="ECO:0000313" key="10">
    <source>
        <dbReference type="EMBL" id="KAF9477280.1"/>
    </source>
</evidence>
<reference evidence="10" key="1">
    <citation type="submission" date="2020-11" db="EMBL/GenBank/DDBJ databases">
        <authorList>
            <consortium name="DOE Joint Genome Institute"/>
            <person name="Ahrendt S."/>
            <person name="Riley R."/>
            <person name="Andreopoulos W."/>
            <person name="Labutti K."/>
            <person name="Pangilinan J."/>
            <person name="Ruiz-Duenas F.J."/>
            <person name="Barrasa J.M."/>
            <person name="Sanchez-Garcia M."/>
            <person name="Camarero S."/>
            <person name="Miyauchi S."/>
            <person name="Serrano A."/>
            <person name="Linde D."/>
            <person name="Babiker R."/>
            <person name="Drula E."/>
            <person name="Ayuso-Fernandez I."/>
            <person name="Pacheco R."/>
            <person name="Padilla G."/>
            <person name="Ferreira P."/>
            <person name="Barriuso J."/>
            <person name="Kellner H."/>
            <person name="Castanera R."/>
            <person name="Alfaro M."/>
            <person name="Ramirez L."/>
            <person name="Pisabarro A.G."/>
            <person name="Kuo A."/>
            <person name="Tritt A."/>
            <person name="Lipzen A."/>
            <person name="He G."/>
            <person name="Yan M."/>
            <person name="Ng V."/>
            <person name="Cullen D."/>
            <person name="Martin F."/>
            <person name="Rosso M.-N."/>
            <person name="Henrissat B."/>
            <person name="Hibbett D."/>
            <person name="Martinez A.T."/>
            <person name="Grigoriev I.V."/>
        </authorList>
    </citation>
    <scope>NUCLEOTIDE SEQUENCE</scope>
    <source>
        <strain evidence="10">CIRM-BRFM 674</strain>
    </source>
</reference>
<dbReference type="InterPro" id="IPR002016">
    <property type="entry name" value="Haem_peroxidase"/>
</dbReference>
<keyword evidence="6 8" id="KW-0560">Oxidoreductase</keyword>
<feature type="signal peptide" evidence="8">
    <location>
        <begin position="1"/>
        <end position="23"/>
    </location>
</feature>
<dbReference type="GO" id="GO:0034599">
    <property type="term" value="P:cellular response to oxidative stress"/>
    <property type="evidence" value="ECO:0007669"/>
    <property type="project" value="InterPro"/>
</dbReference>
<keyword evidence="3 8" id="KW-0575">Peroxidase</keyword>
<dbReference type="PANTHER" id="PTHR31356">
    <property type="entry name" value="THYLAKOID LUMENAL 29 KDA PROTEIN, CHLOROPLASTIC-RELATED"/>
    <property type="match status" value="1"/>
</dbReference>
<comment type="caution">
    <text evidence="10">The sequence shown here is derived from an EMBL/GenBank/DDBJ whole genome shotgun (WGS) entry which is preliminary data.</text>
</comment>
<gene>
    <name evidence="10" type="ORF">BDN70DRAFT_947681</name>
</gene>
<feature type="domain" description="Plant heme peroxidase family profile" evidence="9">
    <location>
        <begin position="123"/>
        <end position="276"/>
    </location>
</feature>
<dbReference type="InterPro" id="IPR002207">
    <property type="entry name" value="Peroxidase_I"/>
</dbReference>
<evidence type="ECO:0000256" key="2">
    <source>
        <dbReference type="ARBA" id="ARBA00005997"/>
    </source>
</evidence>
<evidence type="ECO:0000256" key="7">
    <source>
        <dbReference type="ARBA" id="ARBA00023004"/>
    </source>
</evidence>
<dbReference type="InterPro" id="IPR044831">
    <property type="entry name" value="Ccp1-like"/>
</dbReference>
<dbReference type="PANTHER" id="PTHR31356:SF53">
    <property type="entry name" value="HEME PEROXIDASE"/>
    <property type="match status" value="1"/>
</dbReference>
<evidence type="ECO:0000256" key="8">
    <source>
        <dbReference type="RuleBase" id="RU363051"/>
    </source>
</evidence>
<dbReference type="EC" id="1.11.1.-" evidence="8"/>
<evidence type="ECO:0000256" key="3">
    <source>
        <dbReference type="ARBA" id="ARBA00022559"/>
    </source>
</evidence>
<evidence type="ECO:0000256" key="6">
    <source>
        <dbReference type="ARBA" id="ARBA00023002"/>
    </source>
</evidence>
<dbReference type="GO" id="GO:0046872">
    <property type="term" value="F:metal ion binding"/>
    <property type="evidence" value="ECO:0007669"/>
    <property type="project" value="UniProtKB-UniRule"/>
</dbReference>
<comment type="function">
    <text evidence="1">Destroys radicals which are normally produced within the cells and which are toxic to biological systems.</text>
</comment>
<dbReference type="PRINTS" id="PR00459">
    <property type="entry name" value="ASPEROXIDASE"/>
</dbReference>
<evidence type="ECO:0000313" key="11">
    <source>
        <dbReference type="Proteomes" id="UP000807469"/>
    </source>
</evidence>
<evidence type="ECO:0000256" key="5">
    <source>
        <dbReference type="ARBA" id="ARBA00022723"/>
    </source>
</evidence>
<dbReference type="EMBL" id="MU155266">
    <property type="protein sequence ID" value="KAF9477280.1"/>
    <property type="molecule type" value="Genomic_DNA"/>
</dbReference>
<dbReference type="GO" id="GO:0000302">
    <property type="term" value="P:response to reactive oxygen species"/>
    <property type="evidence" value="ECO:0007669"/>
    <property type="project" value="TreeGrafter"/>
</dbReference>
<sequence>MRGFPSLLAIVSLHGALLTTASAYQWPNPRYEALERFLFEGTDINDKALTAITNSCAKRAGSGSPVAAEWLRIAYHDSATYNITDGTGGLDASVYYELTRTENIGGGMATSTADFQASSNKYVSRSDLIALGTVWGVVSCGGPLIPFRPGRIDATAAGRYGVPQPQEVLSLATERFRLQGFNQSEMISLVACGHTLGGVRNTDFPSIVQIPGPTVVLKEFDGTDAFDSAGVAQYLNWTTQNPLITIRNTLYQNDLRIFQSDGNATMKSMNSDTAFNAVCAGLLERMINLVPNGVQLSDEIALIPFKVTQAQFNVQNGQLVFDVLIRAAVTAADQTSNQAVKSITMFWCDARGANAGCPGNTALSSSISHPTQFNDVLVSPVSKSLQTSFVEFELTVPIDATRGVGRFWFNSFSSPAARVIQDNGGAGYSLDDAVIFLPNLGAARGSGSVVFDVVVGVRYVFLFKYIHANLMDARS</sequence>
<keyword evidence="5" id="KW-0479">Metal-binding</keyword>